<keyword evidence="1" id="KW-0808">Transferase</keyword>
<dbReference type="InterPro" id="IPR014942">
    <property type="entry name" value="AbiEii"/>
</dbReference>
<dbReference type="EMBL" id="JBAPLU010000004">
    <property type="protein sequence ID" value="MEI4271261.1"/>
    <property type="molecule type" value="Genomic_DNA"/>
</dbReference>
<reference evidence="1 2" key="1">
    <citation type="submission" date="2024-03" db="EMBL/GenBank/DDBJ databases">
        <title>Draft genome sequence of Klenkia sp. LSe6-5.</title>
        <authorList>
            <person name="Duangmal K."/>
            <person name="Chantavorakit T."/>
        </authorList>
    </citation>
    <scope>NUCLEOTIDE SEQUENCE [LARGE SCALE GENOMIC DNA]</scope>
    <source>
        <strain evidence="1 2">LSe6-5</strain>
    </source>
</reference>
<gene>
    <name evidence="1" type="ORF">TEK04_05960</name>
</gene>
<accession>A0ABU8DS65</accession>
<dbReference type="RefSeq" id="WP_336403401.1">
    <property type="nucleotide sequence ID" value="NZ_JBAPLU010000004.1"/>
</dbReference>
<protein>
    <submittedName>
        <fullName evidence="1">Nucleotidyl transferase AbiEii/AbiGii toxin family protein</fullName>
    </submittedName>
</protein>
<evidence type="ECO:0000313" key="1">
    <source>
        <dbReference type="EMBL" id="MEI4271261.1"/>
    </source>
</evidence>
<organism evidence="1 2">
    <name type="scientific">Klenkia sesuvii</name>
    <dbReference type="NCBI Taxonomy" id="3103137"/>
    <lineage>
        <taxon>Bacteria</taxon>
        <taxon>Bacillati</taxon>
        <taxon>Actinomycetota</taxon>
        <taxon>Actinomycetes</taxon>
        <taxon>Geodermatophilales</taxon>
        <taxon>Geodermatophilaceae</taxon>
        <taxon>Klenkia</taxon>
    </lineage>
</organism>
<dbReference type="Proteomes" id="UP001361570">
    <property type="component" value="Unassembled WGS sequence"/>
</dbReference>
<evidence type="ECO:0000313" key="2">
    <source>
        <dbReference type="Proteomes" id="UP001361570"/>
    </source>
</evidence>
<name>A0ABU8DS65_9ACTN</name>
<dbReference type="Pfam" id="PF08843">
    <property type="entry name" value="AbiEii"/>
    <property type="match status" value="1"/>
</dbReference>
<proteinExistence type="predicted"/>
<sequence length="243" mass="26411">MFDRPHHRLVADVLTRLDGALLAEHSCWFGGGTAIALSYGEYRESVDIDFLVSDTVAYRALRQLVRTDGLAALAGGELDLVRPARVDNYGIRAVVRAGDVPIKFDIIQEGRIDLDASPAQELICGVRALTRADQVASKLLAHDDRWADPSTFSRDLIDLAMMDPSSGELAAGAGKAVAAYGATVGASLRDAVDHLRRRPQRLDACLRALKMHATRVEVWQRIRTLGSRCAGIDVLGSEHVDLT</sequence>
<dbReference type="GO" id="GO:0016740">
    <property type="term" value="F:transferase activity"/>
    <property type="evidence" value="ECO:0007669"/>
    <property type="project" value="UniProtKB-KW"/>
</dbReference>
<comment type="caution">
    <text evidence="1">The sequence shown here is derived from an EMBL/GenBank/DDBJ whole genome shotgun (WGS) entry which is preliminary data.</text>
</comment>
<keyword evidence="2" id="KW-1185">Reference proteome</keyword>